<feature type="compositionally biased region" description="Gly residues" evidence="15">
    <location>
        <begin position="281"/>
        <end position="294"/>
    </location>
</feature>
<evidence type="ECO:0000256" key="2">
    <source>
        <dbReference type="ARBA" id="ARBA00004401"/>
    </source>
</evidence>
<keyword evidence="10" id="KW-0961">Cell wall biogenesis/degradation</keyword>
<evidence type="ECO:0000313" key="17">
    <source>
        <dbReference type="Proteomes" id="UP000054097"/>
    </source>
</evidence>
<organism evidence="16 17">
    <name type="scientific">Serendipita vermifera MAFF 305830</name>
    <dbReference type="NCBI Taxonomy" id="933852"/>
    <lineage>
        <taxon>Eukaryota</taxon>
        <taxon>Fungi</taxon>
        <taxon>Dikarya</taxon>
        <taxon>Basidiomycota</taxon>
        <taxon>Agaricomycotina</taxon>
        <taxon>Agaricomycetes</taxon>
        <taxon>Sebacinales</taxon>
        <taxon>Serendipitaceae</taxon>
        <taxon>Serendipita</taxon>
    </lineage>
</organism>
<dbReference type="InterPro" id="IPR017853">
    <property type="entry name" value="GH"/>
</dbReference>
<dbReference type="PANTHER" id="PTHR16631">
    <property type="entry name" value="GLUCAN 1,3-BETA-GLUCOSIDASE"/>
    <property type="match status" value="1"/>
</dbReference>
<evidence type="ECO:0000256" key="8">
    <source>
        <dbReference type="ARBA" id="ARBA00023180"/>
    </source>
</evidence>
<dbReference type="HOGENOM" id="CLU_681714_0_0_1"/>
<dbReference type="GO" id="GO:0009277">
    <property type="term" value="C:fungal-type cell wall"/>
    <property type="evidence" value="ECO:0007669"/>
    <property type="project" value="TreeGrafter"/>
</dbReference>
<keyword evidence="17" id="KW-1185">Reference proteome</keyword>
<evidence type="ECO:0000256" key="11">
    <source>
        <dbReference type="ARBA" id="ARBA00023326"/>
    </source>
</evidence>
<evidence type="ECO:0000256" key="14">
    <source>
        <dbReference type="ARBA" id="ARBA00043078"/>
    </source>
</evidence>
<reference evidence="17" key="2">
    <citation type="submission" date="2015-01" db="EMBL/GenBank/DDBJ databases">
        <title>Evolutionary Origins and Diversification of the Mycorrhizal Mutualists.</title>
        <authorList>
            <consortium name="DOE Joint Genome Institute"/>
            <consortium name="Mycorrhizal Genomics Consortium"/>
            <person name="Kohler A."/>
            <person name="Kuo A."/>
            <person name="Nagy L.G."/>
            <person name="Floudas D."/>
            <person name="Copeland A."/>
            <person name="Barry K.W."/>
            <person name="Cichocki N."/>
            <person name="Veneault-Fourrey C."/>
            <person name="LaButti K."/>
            <person name="Lindquist E.A."/>
            <person name="Lipzen A."/>
            <person name="Lundell T."/>
            <person name="Morin E."/>
            <person name="Murat C."/>
            <person name="Riley R."/>
            <person name="Ohm R."/>
            <person name="Sun H."/>
            <person name="Tunlid A."/>
            <person name="Henrissat B."/>
            <person name="Grigoriev I.V."/>
            <person name="Hibbett D.S."/>
            <person name="Martin F."/>
        </authorList>
    </citation>
    <scope>NUCLEOTIDE SEQUENCE [LARGE SCALE GENOMIC DNA]</scope>
    <source>
        <strain evidence="17">MAFF 305830</strain>
    </source>
</reference>
<dbReference type="GO" id="GO:0042973">
    <property type="term" value="F:glucan endo-1,3-beta-D-glucosidase activity"/>
    <property type="evidence" value="ECO:0007669"/>
    <property type="project" value="UniProtKB-EC"/>
</dbReference>
<keyword evidence="9" id="KW-0119">Carbohydrate metabolism</keyword>
<evidence type="ECO:0000256" key="5">
    <source>
        <dbReference type="ARBA" id="ARBA00022475"/>
    </source>
</evidence>
<dbReference type="GO" id="GO:0005576">
    <property type="term" value="C:extracellular region"/>
    <property type="evidence" value="ECO:0007669"/>
    <property type="project" value="TreeGrafter"/>
</dbReference>
<accession>A0A0C3AXW3</accession>
<dbReference type="STRING" id="933852.A0A0C3AXW3"/>
<dbReference type="OrthoDB" id="68336at2759"/>
<comment type="catalytic activity">
    <reaction evidence="1">
        <text>Hydrolysis of (1-&gt;3)-beta-D-glucosidic linkages in (1-&gt;3)-beta-D-glucans.</text>
        <dbReference type="EC" id="3.2.1.39"/>
    </reaction>
</comment>
<evidence type="ECO:0000256" key="7">
    <source>
        <dbReference type="ARBA" id="ARBA00023136"/>
    </source>
</evidence>
<evidence type="ECO:0000256" key="9">
    <source>
        <dbReference type="ARBA" id="ARBA00023277"/>
    </source>
</evidence>
<sequence length="339" mass="35562">MSQLTTRIRLYGTDCDQFKLVQEAIKQTQTNLHVFAGIYIDGNETTYTRQRDQAFAVLDEYGVDNVLGLTVGNEYLLQAFTADPATLPTAQTYLISKITEVRTMLAAKNYAKTIPVGSADAGSQITAAYAAAADYVMANSHPFFSGVTAAGAAAWTAQYLIDQEPHFATDAGKPLYSAEIGWPTDAMAGGSLTLNGSAASIPNAQDLLDTFVCAANTNITAGGAYNHGYFWFELFDQAWKTQYGGAEPYWGLFDKDRNLKSLTIPSCLADAEAPVGSMGNNDGGGSTSNGGSGTSSGSSSNPSGTTRNNGATASFASSPVVMLSALTTLLAFMGGATLL</sequence>
<dbReference type="Proteomes" id="UP000054097">
    <property type="component" value="Unassembled WGS sequence"/>
</dbReference>
<dbReference type="GO" id="GO:0009986">
    <property type="term" value="C:cell surface"/>
    <property type="evidence" value="ECO:0007669"/>
    <property type="project" value="TreeGrafter"/>
</dbReference>
<feature type="region of interest" description="Disordered" evidence="15">
    <location>
        <begin position="275"/>
        <end position="311"/>
    </location>
</feature>
<evidence type="ECO:0000256" key="3">
    <source>
        <dbReference type="ARBA" id="ARBA00008773"/>
    </source>
</evidence>
<dbReference type="EC" id="3.2.1.39" evidence="4"/>
<protein>
    <recommendedName>
        <fullName evidence="4">glucan endo-1,3-beta-D-glucosidase</fullName>
        <ecNumber evidence="4">3.2.1.39</ecNumber>
    </recommendedName>
    <alternativeName>
        <fullName evidence="14">Endo-1,3-beta-glucanase btgC</fullName>
    </alternativeName>
    <alternativeName>
        <fullName evidence="13">Laminarinase btgC</fullName>
    </alternativeName>
</protein>
<evidence type="ECO:0000256" key="4">
    <source>
        <dbReference type="ARBA" id="ARBA00012780"/>
    </source>
</evidence>
<evidence type="ECO:0000256" key="10">
    <source>
        <dbReference type="ARBA" id="ARBA00023316"/>
    </source>
</evidence>
<comment type="similarity">
    <text evidence="3">Belongs to the glycosyl hydrolase 17 family.</text>
</comment>
<dbReference type="GO" id="GO:0005886">
    <property type="term" value="C:plasma membrane"/>
    <property type="evidence" value="ECO:0007669"/>
    <property type="project" value="UniProtKB-SubCell"/>
</dbReference>
<keyword evidence="8" id="KW-0325">Glycoprotein</keyword>
<keyword evidence="6 16" id="KW-0378">Hydrolase</keyword>
<name>A0A0C3AXW3_SERVB</name>
<dbReference type="AlphaFoldDB" id="A0A0C3AXW3"/>
<evidence type="ECO:0000256" key="6">
    <source>
        <dbReference type="ARBA" id="ARBA00022801"/>
    </source>
</evidence>
<dbReference type="Gene3D" id="3.20.20.80">
    <property type="entry name" value="Glycosidases"/>
    <property type="match status" value="2"/>
</dbReference>
<feature type="compositionally biased region" description="Low complexity" evidence="15">
    <location>
        <begin position="295"/>
        <end position="310"/>
    </location>
</feature>
<evidence type="ECO:0000256" key="12">
    <source>
        <dbReference type="ARBA" id="ARBA00037649"/>
    </source>
</evidence>
<dbReference type="GO" id="GO:0071555">
    <property type="term" value="P:cell wall organization"/>
    <property type="evidence" value="ECO:0007669"/>
    <property type="project" value="UniProtKB-KW"/>
</dbReference>
<dbReference type="PANTHER" id="PTHR16631:SF17">
    <property type="entry name" value="GLUCAN ENDO-1,3-BETA-GLUCOSIDASE BTGC"/>
    <property type="match status" value="1"/>
</dbReference>
<dbReference type="InterPro" id="IPR050732">
    <property type="entry name" value="Beta-glucan_modifiers"/>
</dbReference>
<evidence type="ECO:0000256" key="13">
    <source>
        <dbReference type="ARBA" id="ARBA00042373"/>
    </source>
</evidence>
<evidence type="ECO:0000256" key="1">
    <source>
        <dbReference type="ARBA" id="ARBA00000382"/>
    </source>
</evidence>
<comment type="subcellular location">
    <subcellularLocation>
        <location evidence="2">Cell membrane</location>
        <topology evidence="2">Single-pass type II membrane protein</topology>
    </subcellularLocation>
</comment>
<keyword evidence="5" id="KW-1003">Cell membrane</keyword>
<dbReference type="GO" id="GO:0000272">
    <property type="term" value="P:polysaccharide catabolic process"/>
    <property type="evidence" value="ECO:0007669"/>
    <property type="project" value="UniProtKB-KW"/>
</dbReference>
<evidence type="ECO:0000313" key="16">
    <source>
        <dbReference type="EMBL" id="KIM29380.1"/>
    </source>
</evidence>
<reference evidence="16 17" key="1">
    <citation type="submission" date="2014-04" db="EMBL/GenBank/DDBJ databases">
        <authorList>
            <consortium name="DOE Joint Genome Institute"/>
            <person name="Kuo A."/>
            <person name="Zuccaro A."/>
            <person name="Kohler A."/>
            <person name="Nagy L.G."/>
            <person name="Floudas D."/>
            <person name="Copeland A."/>
            <person name="Barry K.W."/>
            <person name="Cichocki N."/>
            <person name="Veneault-Fourrey C."/>
            <person name="LaButti K."/>
            <person name="Lindquist E.A."/>
            <person name="Lipzen A."/>
            <person name="Lundell T."/>
            <person name="Morin E."/>
            <person name="Murat C."/>
            <person name="Sun H."/>
            <person name="Tunlid A."/>
            <person name="Henrissat B."/>
            <person name="Grigoriev I.V."/>
            <person name="Hibbett D.S."/>
            <person name="Martin F."/>
            <person name="Nordberg H.P."/>
            <person name="Cantor M.N."/>
            <person name="Hua S.X."/>
        </authorList>
    </citation>
    <scope>NUCLEOTIDE SEQUENCE [LARGE SCALE GENOMIC DNA]</scope>
    <source>
        <strain evidence="16 17">MAFF 305830</strain>
    </source>
</reference>
<dbReference type="SUPFAM" id="SSF51445">
    <property type="entry name" value="(Trans)glycosidases"/>
    <property type="match status" value="1"/>
</dbReference>
<proteinExistence type="inferred from homology"/>
<evidence type="ECO:0000256" key="15">
    <source>
        <dbReference type="SAM" id="MobiDB-lite"/>
    </source>
</evidence>
<dbReference type="EMBL" id="KN824288">
    <property type="protein sequence ID" value="KIM29380.1"/>
    <property type="molecule type" value="Genomic_DNA"/>
</dbReference>
<keyword evidence="11" id="KW-0624">Polysaccharide degradation</keyword>
<gene>
    <name evidence="16" type="ORF">M408DRAFT_328662</name>
</gene>
<comment type="function">
    <text evidence="12">Glucanases play a role in cell expansion during growth, in cell-cell fusion during mating, and in spore release during sporulation. This enzyme may be involved in beta-glucan degradation. Active on laminarin and lichenan.</text>
</comment>
<keyword evidence="7" id="KW-0472">Membrane</keyword>